<accession>A0A1M6FYI4</accession>
<evidence type="ECO:0000256" key="1">
    <source>
        <dbReference type="ARBA" id="ARBA00018672"/>
    </source>
</evidence>
<evidence type="ECO:0000313" key="5">
    <source>
        <dbReference type="EMBL" id="SHJ02818.1"/>
    </source>
</evidence>
<name>A0A1M6FYI4_PSEXY</name>
<keyword evidence="3" id="KW-0597">Phosphoprotein</keyword>
<proteinExistence type="predicted"/>
<dbReference type="STRING" id="185007.SAMN02910350_02091"/>
<dbReference type="InterPro" id="IPR001789">
    <property type="entry name" value="Sig_transdc_resp-reg_receiver"/>
</dbReference>
<reference evidence="5 6" key="1">
    <citation type="submission" date="2016-11" db="EMBL/GenBank/DDBJ databases">
        <authorList>
            <person name="Jaros S."/>
            <person name="Januszkiewicz K."/>
            <person name="Wedrychowicz H."/>
        </authorList>
    </citation>
    <scope>NUCLEOTIDE SEQUENCE [LARGE SCALE GENOMIC DNA]</scope>
    <source>
        <strain evidence="5 6">DSM 14809</strain>
    </source>
</reference>
<dbReference type="PROSITE" id="PS50110">
    <property type="entry name" value="RESPONSE_REGULATORY"/>
    <property type="match status" value="1"/>
</dbReference>
<dbReference type="GO" id="GO:0000160">
    <property type="term" value="P:phosphorelay signal transduction system"/>
    <property type="evidence" value="ECO:0007669"/>
    <property type="project" value="InterPro"/>
</dbReference>
<dbReference type="SUPFAM" id="SSF52172">
    <property type="entry name" value="CheY-like"/>
    <property type="match status" value="1"/>
</dbReference>
<evidence type="ECO:0000256" key="3">
    <source>
        <dbReference type="PROSITE-ProRule" id="PRU00169"/>
    </source>
</evidence>
<dbReference type="InterPro" id="IPR052048">
    <property type="entry name" value="ST_Response_Regulator"/>
</dbReference>
<dbReference type="AlphaFoldDB" id="A0A1M6FYI4"/>
<protein>
    <recommendedName>
        <fullName evidence="1">Stage 0 sporulation protein A homolog</fullName>
    </recommendedName>
</protein>
<dbReference type="Pfam" id="PF00072">
    <property type="entry name" value="Response_reg"/>
    <property type="match status" value="1"/>
</dbReference>
<dbReference type="SMART" id="SM00448">
    <property type="entry name" value="REC"/>
    <property type="match status" value="1"/>
</dbReference>
<feature type="domain" description="Response regulatory" evidence="4">
    <location>
        <begin position="7"/>
        <end position="130"/>
    </location>
</feature>
<evidence type="ECO:0000313" key="6">
    <source>
        <dbReference type="Proteomes" id="UP000184185"/>
    </source>
</evidence>
<dbReference type="Proteomes" id="UP000184185">
    <property type="component" value="Unassembled WGS sequence"/>
</dbReference>
<organism evidence="5 6">
    <name type="scientific">Pseudobutyrivibrio xylanivorans DSM 14809</name>
    <dbReference type="NCBI Taxonomy" id="1123012"/>
    <lineage>
        <taxon>Bacteria</taxon>
        <taxon>Bacillati</taxon>
        <taxon>Bacillota</taxon>
        <taxon>Clostridia</taxon>
        <taxon>Lachnospirales</taxon>
        <taxon>Lachnospiraceae</taxon>
        <taxon>Pseudobutyrivibrio</taxon>
    </lineage>
</organism>
<dbReference type="PANTHER" id="PTHR43228">
    <property type="entry name" value="TWO-COMPONENT RESPONSE REGULATOR"/>
    <property type="match status" value="1"/>
</dbReference>
<evidence type="ECO:0000259" key="4">
    <source>
        <dbReference type="PROSITE" id="PS50110"/>
    </source>
</evidence>
<dbReference type="InterPro" id="IPR011006">
    <property type="entry name" value="CheY-like_superfamily"/>
</dbReference>
<gene>
    <name evidence="5" type="ORF">SAMN02745725_01613</name>
</gene>
<comment type="function">
    <text evidence="2">May play the central regulatory role in sporulation. It may be an element of the effector pathway responsible for the activation of sporulation genes in response to nutritional stress. Spo0A may act in concert with spo0H (a sigma factor) to control the expression of some genes that are critical to the sporulation process.</text>
</comment>
<dbReference type="Gene3D" id="3.40.50.2300">
    <property type="match status" value="1"/>
</dbReference>
<dbReference type="PANTHER" id="PTHR43228:SF1">
    <property type="entry name" value="TWO-COMPONENT RESPONSE REGULATOR ARR22"/>
    <property type="match status" value="1"/>
</dbReference>
<keyword evidence="6" id="KW-1185">Reference proteome</keyword>
<feature type="modified residue" description="4-aspartylphosphate" evidence="3">
    <location>
        <position position="57"/>
    </location>
</feature>
<evidence type="ECO:0000256" key="2">
    <source>
        <dbReference type="ARBA" id="ARBA00024867"/>
    </source>
</evidence>
<dbReference type="EMBL" id="FQYQ01000008">
    <property type="protein sequence ID" value="SHJ02818.1"/>
    <property type="molecule type" value="Genomic_DNA"/>
</dbReference>
<sequence length="130" mass="14307">MLALGKTVLIVDDSRFMRAVVRNEVERNGCTVVAEADCSDGAVEKYKEFKPDIVTMDITMTVDGHTVGRSSNGIDAIKQIKEYDPDAKILVVSAMGQKCYVIEAIEAGAKDFVIKPFDEARFAEALSHFM</sequence>